<dbReference type="PANTHER" id="PTHR48407:SF1">
    <property type="entry name" value="CRANIOFACIAL DEVELOPMENT PROTEIN 1"/>
    <property type="match status" value="1"/>
</dbReference>
<feature type="region of interest" description="Disordered" evidence="3">
    <location>
        <begin position="488"/>
        <end position="548"/>
    </location>
</feature>
<dbReference type="PROSITE" id="PS51279">
    <property type="entry name" value="BCNT_C"/>
    <property type="match status" value="1"/>
</dbReference>
<sequence length="548" mass="61429">MTNDDDDEQYISSQDSDFAPDEAPAHEGSDASDSEDEPRRQDGPTKRRRSEAEDEEDGYNNSGDEAVIQKGRKRQKRNKGEEHLYDGGEGGLIKTRRQRAEEKAERHHNATIGPVTVDVDALWEQMTSGKPIPPKDEQPAKDDDRPDESADGCTKLESRDPSNQPDTMVIKRIYNFAGRIHTEEKVVARDSAEGRLHLSTLSTKEAAAAEEEGANARPQTRKAFRSAFEPIVDNALSSSPRTDLDLGLAARRRAAQEAQAKKLNTVEKSRMDWAGYVDREGIQDELALASKSKDSYNAQEVFRRHFEARFQPLPPPTAASPAPNTDEEDADGQDEWMGFSDDDDPSEDERNAIEVVDHTSAPPAPANSKPKRHERKPPRPPGPNTPEDAPSLLAQDVALQRLLSESNLEQETRTKRQTKLFSSGKARVQATKMRILRGTTVADNMAMTRTTTEQKRMPMKMRKGIKAAQKAREEKRITQARENGILVEKTNNKSPPSSRMAMMKKRRRMSSSSTRRDPNAVGTFRRGELRLSQRDVDSIQHSRDVFGR</sequence>
<proteinExistence type="inferred from homology"/>
<evidence type="ECO:0000256" key="3">
    <source>
        <dbReference type="SAM" id="MobiDB-lite"/>
    </source>
</evidence>
<dbReference type="Pfam" id="PF07572">
    <property type="entry name" value="BCNT"/>
    <property type="match status" value="1"/>
</dbReference>
<evidence type="ECO:0000259" key="4">
    <source>
        <dbReference type="PROSITE" id="PS51279"/>
    </source>
</evidence>
<evidence type="ECO:0000256" key="1">
    <source>
        <dbReference type="ARBA" id="ARBA00010465"/>
    </source>
</evidence>
<dbReference type="Proteomes" id="UP000253664">
    <property type="component" value="Unassembled WGS sequence"/>
</dbReference>
<dbReference type="STRING" id="1330021.A0A367LAM4"/>
<keyword evidence="6" id="KW-1185">Reference proteome</keyword>
<dbReference type="GO" id="GO:0000812">
    <property type="term" value="C:Swr1 complex"/>
    <property type="evidence" value="ECO:0007669"/>
    <property type="project" value="TreeGrafter"/>
</dbReference>
<feature type="region of interest" description="Disordered" evidence="3">
    <location>
        <begin position="308"/>
        <end position="390"/>
    </location>
</feature>
<name>A0A367LAM4_9HYPO</name>
<reference evidence="5 6" key="1">
    <citation type="journal article" date="2015" name="BMC Genomics">
        <title>Insights from the genome of Ophiocordyceps polyrhachis-furcata to pathogenicity and host specificity in insect fungi.</title>
        <authorList>
            <person name="Wichadakul D."/>
            <person name="Kobmoo N."/>
            <person name="Ingsriswang S."/>
            <person name="Tangphatsornruang S."/>
            <person name="Chantasingh D."/>
            <person name="Luangsa-ard J.J."/>
            <person name="Eurwilaichitr L."/>
        </authorList>
    </citation>
    <scope>NUCLEOTIDE SEQUENCE [LARGE SCALE GENOMIC DNA]</scope>
    <source>
        <strain evidence="5 6">BCC 54312</strain>
    </source>
</reference>
<feature type="compositionally biased region" description="Basic and acidic residues" evidence="3">
    <location>
        <begin position="348"/>
        <end position="357"/>
    </location>
</feature>
<feature type="region of interest" description="Disordered" evidence="3">
    <location>
        <begin position="1"/>
        <end position="168"/>
    </location>
</feature>
<dbReference type="PANTHER" id="PTHR48407">
    <property type="entry name" value="CRANIOFACIAL DEVELOPMENT PROTEIN 1"/>
    <property type="match status" value="1"/>
</dbReference>
<dbReference type="InterPro" id="IPR027124">
    <property type="entry name" value="Swc5/CFDP1/2"/>
</dbReference>
<feature type="compositionally biased region" description="Basic and acidic residues" evidence="3">
    <location>
        <begin position="133"/>
        <end position="160"/>
    </location>
</feature>
<accession>A0A367LAM4</accession>
<dbReference type="EMBL" id="LKCN02000010">
    <property type="protein sequence ID" value="RCI11469.1"/>
    <property type="molecule type" value="Genomic_DNA"/>
</dbReference>
<protein>
    <recommendedName>
        <fullName evidence="2">SWR1-complex protein 5</fullName>
    </recommendedName>
</protein>
<dbReference type="OrthoDB" id="445677at2759"/>
<evidence type="ECO:0000313" key="6">
    <source>
        <dbReference type="Proteomes" id="UP000253664"/>
    </source>
</evidence>
<organism evidence="5 6">
    <name type="scientific">Ophiocordyceps polyrhachis-furcata BCC 54312</name>
    <dbReference type="NCBI Taxonomy" id="1330021"/>
    <lineage>
        <taxon>Eukaryota</taxon>
        <taxon>Fungi</taxon>
        <taxon>Dikarya</taxon>
        <taxon>Ascomycota</taxon>
        <taxon>Pezizomycotina</taxon>
        <taxon>Sordariomycetes</taxon>
        <taxon>Hypocreomycetidae</taxon>
        <taxon>Hypocreales</taxon>
        <taxon>Ophiocordycipitaceae</taxon>
        <taxon>Ophiocordyceps</taxon>
    </lineage>
</organism>
<comment type="caution">
    <text evidence="5">The sequence shown here is derived from an EMBL/GenBank/DDBJ whole genome shotgun (WGS) entry which is preliminary data.</text>
</comment>
<feature type="compositionally biased region" description="Acidic residues" evidence="3">
    <location>
        <begin position="325"/>
        <end position="347"/>
    </location>
</feature>
<dbReference type="AlphaFoldDB" id="A0A367LAM4"/>
<feature type="compositionally biased region" description="Basic and acidic residues" evidence="3">
    <location>
        <begin position="98"/>
        <end position="108"/>
    </location>
</feature>
<evidence type="ECO:0000256" key="2">
    <source>
        <dbReference type="ARBA" id="ARBA00019138"/>
    </source>
</evidence>
<feature type="compositionally biased region" description="Basic and acidic residues" evidence="3">
    <location>
        <begin position="525"/>
        <end position="548"/>
    </location>
</feature>
<feature type="region of interest" description="Disordered" evidence="3">
    <location>
        <begin position="404"/>
        <end position="425"/>
    </location>
</feature>
<evidence type="ECO:0000313" key="5">
    <source>
        <dbReference type="EMBL" id="RCI11469.1"/>
    </source>
</evidence>
<comment type="similarity">
    <text evidence="1">Belongs to the SWC5 family.</text>
</comment>
<feature type="domain" description="BCNT-C" evidence="4">
    <location>
        <begin position="243"/>
        <end position="324"/>
    </location>
</feature>
<feature type="compositionally biased region" description="Basic residues" evidence="3">
    <location>
        <begin position="369"/>
        <end position="378"/>
    </location>
</feature>
<gene>
    <name evidence="5" type="ORF">L249_7195</name>
</gene>
<dbReference type="InterPro" id="IPR011421">
    <property type="entry name" value="BCNT-C"/>
</dbReference>